<dbReference type="EMBL" id="UYRU01073967">
    <property type="protein sequence ID" value="VDN24080.1"/>
    <property type="molecule type" value="Genomic_DNA"/>
</dbReference>
<dbReference type="Proteomes" id="UP000281553">
    <property type="component" value="Unassembled WGS sequence"/>
</dbReference>
<evidence type="ECO:0000259" key="1">
    <source>
        <dbReference type="Pfam" id="PF00014"/>
    </source>
</evidence>
<evidence type="ECO:0000313" key="3">
    <source>
        <dbReference type="Proteomes" id="UP000281553"/>
    </source>
</evidence>
<dbReference type="SUPFAM" id="SSF57362">
    <property type="entry name" value="BPTI-like"/>
    <property type="match status" value="1"/>
</dbReference>
<sequence length="78" mass="8800">MNPITTVPYGCRAMVERWYFDLKDRVCRSYVTCPAYGNNFPDEDTCISACKPSHIMGEYGTPCLQSTALHIVASKYVI</sequence>
<dbReference type="InterPro" id="IPR036880">
    <property type="entry name" value="Kunitz_BPTI_sf"/>
</dbReference>
<dbReference type="Pfam" id="PF00014">
    <property type="entry name" value="Kunitz_BPTI"/>
    <property type="match status" value="1"/>
</dbReference>
<dbReference type="InterPro" id="IPR002223">
    <property type="entry name" value="Kunitz_BPTI"/>
</dbReference>
<gene>
    <name evidence="2" type="ORF">DILT_LOCUS14372</name>
</gene>
<keyword evidence="3" id="KW-1185">Reference proteome</keyword>
<dbReference type="GO" id="GO:0004867">
    <property type="term" value="F:serine-type endopeptidase inhibitor activity"/>
    <property type="evidence" value="ECO:0007669"/>
    <property type="project" value="InterPro"/>
</dbReference>
<feature type="domain" description="BPTI/Kunitz inhibitor" evidence="1">
    <location>
        <begin position="11"/>
        <end position="51"/>
    </location>
</feature>
<accession>A0A3P7MCX7</accession>
<dbReference type="Gene3D" id="4.10.410.10">
    <property type="entry name" value="Pancreatic trypsin inhibitor Kunitz domain"/>
    <property type="match status" value="1"/>
</dbReference>
<reference evidence="2 3" key="1">
    <citation type="submission" date="2018-11" db="EMBL/GenBank/DDBJ databases">
        <authorList>
            <consortium name="Pathogen Informatics"/>
        </authorList>
    </citation>
    <scope>NUCLEOTIDE SEQUENCE [LARGE SCALE GENOMIC DNA]</scope>
</reference>
<proteinExistence type="predicted"/>
<name>A0A3P7MCX7_DIBLA</name>
<protein>
    <recommendedName>
        <fullName evidence="1">BPTI/Kunitz inhibitor domain-containing protein</fullName>
    </recommendedName>
</protein>
<dbReference type="OrthoDB" id="4473401at2759"/>
<evidence type="ECO:0000313" key="2">
    <source>
        <dbReference type="EMBL" id="VDN24080.1"/>
    </source>
</evidence>
<dbReference type="AlphaFoldDB" id="A0A3P7MCX7"/>
<organism evidence="2 3">
    <name type="scientific">Dibothriocephalus latus</name>
    <name type="common">Fish tapeworm</name>
    <name type="synonym">Diphyllobothrium latum</name>
    <dbReference type="NCBI Taxonomy" id="60516"/>
    <lineage>
        <taxon>Eukaryota</taxon>
        <taxon>Metazoa</taxon>
        <taxon>Spiralia</taxon>
        <taxon>Lophotrochozoa</taxon>
        <taxon>Platyhelminthes</taxon>
        <taxon>Cestoda</taxon>
        <taxon>Eucestoda</taxon>
        <taxon>Diphyllobothriidea</taxon>
        <taxon>Diphyllobothriidae</taxon>
        <taxon>Dibothriocephalus</taxon>
    </lineage>
</organism>